<dbReference type="AlphaFoldDB" id="A0A450S6T9"/>
<dbReference type="GO" id="GO:0016779">
    <property type="term" value="F:nucleotidyltransferase activity"/>
    <property type="evidence" value="ECO:0007669"/>
    <property type="project" value="InterPro"/>
</dbReference>
<proteinExistence type="predicted"/>
<organism evidence="4">
    <name type="scientific">Candidatus Kentrum sp. DK</name>
    <dbReference type="NCBI Taxonomy" id="2126562"/>
    <lineage>
        <taxon>Bacteria</taxon>
        <taxon>Pseudomonadati</taxon>
        <taxon>Pseudomonadota</taxon>
        <taxon>Gammaproteobacteria</taxon>
        <taxon>Candidatus Kentrum</taxon>
    </lineage>
</organism>
<evidence type="ECO:0000313" key="3">
    <source>
        <dbReference type="EMBL" id="VFJ45910.1"/>
    </source>
</evidence>
<dbReference type="Gene3D" id="3.30.460.10">
    <property type="entry name" value="Beta Polymerase, domain 2"/>
    <property type="match status" value="1"/>
</dbReference>
<sequence length="149" mass="16904">MIGTTLRAFAHPTNYEPERKPVKKTSPRNQEETNFHAANKIDPDTARAAAMFLTRIRQEYPIDDALLFGSRARGDFRPDSDADIAVLLRGQPERLLPIKLAMADVAFDVSLEAKVLIDPLPIWEAQWRHPDSYSNPWLLENIAREGVLL</sequence>
<dbReference type="EMBL" id="CAADEX010000017">
    <property type="protein sequence ID" value="VFJ47588.1"/>
    <property type="molecule type" value="Genomic_DNA"/>
</dbReference>
<gene>
    <name evidence="4" type="ORF">BECKDK2373B_GA0170837_101739</name>
    <name evidence="3" type="ORF">BECKDK2373C_GA0170839_101318</name>
</gene>
<dbReference type="PANTHER" id="PTHR33933:SF1">
    <property type="entry name" value="PROTEIN ADENYLYLTRANSFERASE MNTA-RELATED"/>
    <property type="match status" value="1"/>
</dbReference>
<dbReference type="InterPro" id="IPR052548">
    <property type="entry name" value="Type_VII_TA_antitoxin"/>
</dbReference>
<feature type="domain" description="Polymerase nucleotidyl transferase" evidence="2">
    <location>
        <begin position="52"/>
        <end position="111"/>
    </location>
</feature>
<accession>A0A450S6T9</accession>
<evidence type="ECO:0000313" key="4">
    <source>
        <dbReference type="EMBL" id="VFJ47588.1"/>
    </source>
</evidence>
<dbReference type="InterPro" id="IPR002934">
    <property type="entry name" value="Polymerase_NTP_transf_dom"/>
</dbReference>
<keyword evidence="4" id="KW-0808">Transferase</keyword>
<feature type="region of interest" description="Disordered" evidence="1">
    <location>
        <begin position="9"/>
        <end position="31"/>
    </location>
</feature>
<dbReference type="PANTHER" id="PTHR33933">
    <property type="entry name" value="NUCLEOTIDYLTRANSFERASE"/>
    <property type="match status" value="1"/>
</dbReference>
<dbReference type="EMBL" id="CAADEY010000013">
    <property type="protein sequence ID" value="VFJ45910.1"/>
    <property type="molecule type" value="Genomic_DNA"/>
</dbReference>
<dbReference type="CDD" id="cd05403">
    <property type="entry name" value="NT_KNTase_like"/>
    <property type="match status" value="1"/>
</dbReference>
<name>A0A450S6T9_9GAMM</name>
<dbReference type="SUPFAM" id="SSF81301">
    <property type="entry name" value="Nucleotidyltransferase"/>
    <property type="match status" value="1"/>
</dbReference>
<protein>
    <submittedName>
        <fullName evidence="4">Nucleotidyltransferase domain-containing protein</fullName>
    </submittedName>
</protein>
<reference evidence="4" key="1">
    <citation type="submission" date="2019-02" db="EMBL/GenBank/DDBJ databases">
        <authorList>
            <person name="Gruber-Vodicka R. H."/>
            <person name="Seah K. B. B."/>
        </authorList>
    </citation>
    <scope>NUCLEOTIDE SEQUENCE</scope>
    <source>
        <strain evidence="3">BECK_DK161</strain>
        <strain evidence="4">BECK_DK47</strain>
    </source>
</reference>
<dbReference type="Pfam" id="PF01909">
    <property type="entry name" value="NTP_transf_2"/>
    <property type="match status" value="1"/>
</dbReference>
<evidence type="ECO:0000256" key="1">
    <source>
        <dbReference type="SAM" id="MobiDB-lite"/>
    </source>
</evidence>
<evidence type="ECO:0000259" key="2">
    <source>
        <dbReference type="Pfam" id="PF01909"/>
    </source>
</evidence>
<dbReference type="InterPro" id="IPR043519">
    <property type="entry name" value="NT_sf"/>
</dbReference>